<sequence length="178" mass="20117">MKTRFFYGILLLFSMCLIACEGEEGPPGEQGLQGEQGPKGDQGDPGNANVKVYTKDIAGLTWTEVAAHLQLQIDAPQVLTAEVVDNYVILVYVRSTDYSSWALLPYYTERNIRVQANIQIGKLTLKRDQDGNPYTQSNFSKVRLVLIENTENDIISQMPENVDLKNYSEVKRHYQLLD</sequence>
<name>A0A926JSE4_9FLAO</name>
<evidence type="ECO:0000256" key="1">
    <source>
        <dbReference type="SAM" id="MobiDB-lite"/>
    </source>
</evidence>
<feature type="region of interest" description="Disordered" evidence="1">
    <location>
        <begin position="27"/>
        <end position="48"/>
    </location>
</feature>
<evidence type="ECO:0000313" key="3">
    <source>
        <dbReference type="EMBL" id="MBC9796652.1"/>
    </source>
</evidence>
<accession>A0A926JSE4</accession>
<dbReference type="EMBL" id="JACVDC010000033">
    <property type="protein sequence ID" value="MBC9796652.1"/>
    <property type="molecule type" value="Genomic_DNA"/>
</dbReference>
<protein>
    <submittedName>
        <fullName evidence="3">Collagen-like protein</fullName>
    </submittedName>
</protein>
<organism evidence="3 4">
    <name type="scientific">Sinomicrobium weinanense</name>
    <dbReference type="NCBI Taxonomy" id="2842200"/>
    <lineage>
        <taxon>Bacteria</taxon>
        <taxon>Pseudomonadati</taxon>
        <taxon>Bacteroidota</taxon>
        <taxon>Flavobacteriia</taxon>
        <taxon>Flavobacteriales</taxon>
        <taxon>Flavobacteriaceae</taxon>
        <taxon>Sinomicrobium</taxon>
    </lineage>
</organism>
<comment type="caution">
    <text evidence="3">The sequence shown here is derived from an EMBL/GenBank/DDBJ whole genome shotgun (WGS) entry which is preliminary data.</text>
</comment>
<dbReference type="Gene3D" id="1.20.5.320">
    <property type="entry name" value="6-Phosphogluconate Dehydrogenase, domain 3"/>
    <property type="match status" value="1"/>
</dbReference>
<evidence type="ECO:0000313" key="4">
    <source>
        <dbReference type="Proteomes" id="UP000653730"/>
    </source>
</evidence>
<feature type="compositionally biased region" description="Low complexity" evidence="1">
    <location>
        <begin position="27"/>
        <end position="36"/>
    </location>
</feature>
<dbReference type="Proteomes" id="UP000653730">
    <property type="component" value="Unassembled WGS sequence"/>
</dbReference>
<keyword evidence="3" id="KW-0176">Collagen</keyword>
<feature type="signal peptide" evidence="2">
    <location>
        <begin position="1"/>
        <end position="19"/>
    </location>
</feature>
<evidence type="ECO:0000256" key="2">
    <source>
        <dbReference type="SAM" id="SignalP"/>
    </source>
</evidence>
<keyword evidence="4" id="KW-1185">Reference proteome</keyword>
<feature type="chain" id="PRO_5036942964" evidence="2">
    <location>
        <begin position="20"/>
        <end position="178"/>
    </location>
</feature>
<reference evidence="3 4" key="1">
    <citation type="submission" date="2020-09" db="EMBL/GenBank/DDBJ databases">
        <title>Sinomicrobium weinanense sp. nov., a halophilic bacteria isolated from saline-alkali soil.</title>
        <authorList>
            <person name="Wu P."/>
            <person name="Ren H."/>
            <person name="Mei Y."/>
            <person name="Liang Y."/>
            <person name="Chen Z."/>
        </authorList>
    </citation>
    <scope>NUCLEOTIDE SEQUENCE [LARGE SCALE GENOMIC DNA]</scope>
    <source>
        <strain evidence="3 4">FJxs</strain>
    </source>
</reference>
<gene>
    <name evidence="3" type="ORF">IBL28_11785</name>
</gene>
<proteinExistence type="predicted"/>
<dbReference type="AlphaFoldDB" id="A0A926JSE4"/>
<keyword evidence="2" id="KW-0732">Signal</keyword>
<dbReference type="RefSeq" id="WP_187965798.1">
    <property type="nucleotide sequence ID" value="NZ_JACVDC010000033.1"/>
</dbReference>